<gene>
    <name evidence="1" type="ORF">LCGC14_0380890</name>
</gene>
<name>A0A0F9WBD3_9ZZZZ</name>
<accession>A0A0F9WBD3</accession>
<protein>
    <submittedName>
        <fullName evidence="1">Uncharacterized protein</fullName>
    </submittedName>
</protein>
<comment type="caution">
    <text evidence="1">The sequence shown here is derived from an EMBL/GenBank/DDBJ whole genome shotgun (WGS) entry which is preliminary data.</text>
</comment>
<dbReference type="AlphaFoldDB" id="A0A0F9WBD3"/>
<evidence type="ECO:0000313" key="1">
    <source>
        <dbReference type="EMBL" id="KKN75468.1"/>
    </source>
</evidence>
<proteinExistence type="predicted"/>
<organism evidence="1">
    <name type="scientific">marine sediment metagenome</name>
    <dbReference type="NCBI Taxonomy" id="412755"/>
    <lineage>
        <taxon>unclassified sequences</taxon>
        <taxon>metagenomes</taxon>
        <taxon>ecological metagenomes</taxon>
    </lineage>
</organism>
<reference evidence="1" key="1">
    <citation type="journal article" date="2015" name="Nature">
        <title>Complex archaea that bridge the gap between prokaryotes and eukaryotes.</title>
        <authorList>
            <person name="Spang A."/>
            <person name="Saw J.H."/>
            <person name="Jorgensen S.L."/>
            <person name="Zaremba-Niedzwiedzka K."/>
            <person name="Martijn J."/>
            <person name="Lind A.E."/>
            <person name="van Eijk R."/>
            <person name="Schleper C."/>
            <person name="Guy L."/>
            <person name="Ettema T.J."/>
        </authorList>
    </citation>
    <scope>NUCLEOTIDE SEQUENCE</scope>
</reference>
<sequence length="116" mass="13572">MRFVWPTVHKFPSLADYENYLESLKTIKEKVKCILNDVPDSNNLSNKEFVFLYLHYVHGFVVPPKLRKVLTDFESIRRMHQKLVEDEPEKYGPTSKAYLAHKATKEVAVMESVTLD</sequence>
<dbReference type="EMBL" id="LAZR01000310">
    <property type="protein sequence ID" value="KKN75468.1"/>
    <property type="molecule type" value="Genomic_DNA"/>
</dbReference>